<evidence type="ECO:0000313" key="1">
    <source>
        <dbReference type="EMBL" id="CAB4162547.1"/>
    </source>
</evidence>
<gene>
    <name evidence="1" type="ORF">UFOVP787_58</name>
</gene>
<proteinExistence type="predicted"/>
<name>A0A6J5NU94_9CAUD</name>
<sequence length="59" mass="7401">MIEMIEKRIEFLTNELDANRKYRKSVYETFDRLELDTEHRCWSEELRFLKKFVETVEIK</sequence>
<organism evidence="1">
    <name type="scientific">uncultured Caudovirales phage</name>
    <dbReference type="NCBI Taxonomy" id="2100421"/>
    <lineage>
        <taxon>Viruses</taxon>
        <taxon>Duplodnaviria</taxon>
        <taxon>Heunggongvirae</taxon>
        <taxon>Uroviricota</taxon>
        <taxon>Caudoviricetes</taxon>
        <taxon>Peduoviridae</taxon>
        <taxon>Maltschvirus</taxon>
        <taxon>Maltschvirus maltsch</taxon>
    </lineage>
</organism>
<reference evidence="1" key="1">
    <citation type="submission" date="2020-04" db="EMBL/GenBank/DDBJ databases">
        <authorList>
            <person name="Chiriac C."/>
            <person name="Salcher M."/>
            <person name="Ghai R."/>
            <person name="Kavagutti S V."/>
        </authorList>
    </citation>
    <scope>NUCLEOTIDE SEQUENCE</scope>
</reference>
<dbReference type="EMBL" id="LR796734">
    <property type="protein sequence ID" value="CAB4162547.1"/>
    <property type="molecule type" value="Genomic_DNA"/>
</dbReference>
<protein>
    <submittedName>
        <fullName evidence="1">Uncharacterized protein</fullName>
    </submittedName>
</protein>
<accession>A0A6J5NU94</accession>